<accession>A0A1H7JFA1</accession>
<dbReference type="AlphaFoldDB" id="A0A1H7JFA1"/>
<dbReference type="EMBL" id="FOAF01000001">
    <property type="protein sequence ID" value="SEK73142.1"/>
    <property type="molecule type" value="Genomic_DNA"/>
</dbReference>
<evidence type="ECO:0000313" key="2">
    <source>
        <dbReference type="Proteomes" id="UP000199421"/>
    </source>
</evidence>
<dbReference type="RefSeq" id="WP_093319313.1">
    <property type="nucleotide sequence ID" value="NZ_FOAF01000001.1"/>
</dbReference>
<evidence type="ECO:0000313" key="1">
    <source>
        <dbReference type="EMBL" id="SEK73142.1"/>
    </source>
</evidence>
<dbReference type="Proteomes" id="UP000199421">
    <property type="component" value="Unassembled WGS sequence"/>
</dbReference>
<reference evidence="2" key="1">
    <citation type="submission" date="2016-10" db="EMBL/GenBank/DDBJ databases">
        <authorList>
            <person name="Varghese N."/>
            <person name="Submissions S."/>
        </authorList>
    </citation>
    <scope>NUCLEOTIDE SEQUENCE [LARGE SCALE GENOMIC DNA]</scope>
    <source>
        <strain evidence="2">DSM 18733</strain>
    </source>
</reference>
<sequence>MREEFSKEQIEEYADGLLNTHKEETKKGKPFSFTVNIGDQHYTVSYAKNDDGSWKFQDFKELE</sequence>
<dbReference type="OrthoDB" id="771201at2"/>
<proteinExistence type="predicted"/>
<gene>
    <name evidence="1" type="ORF">SAMN05661044_00995</name>
</gene>
<protein>
    <submittedName>
        <fullName evidence="1">Uncharacterized protein</fullName>
    </submittedName>
</protein>
<keyword evidence="2" id="KW-1185">Reference proteome</keyword>
<name>A0A1H7JFA1_OLID1</name>
<organism evidence="1 2">
    <name type="scientific">Olivibacter domesticus</name>
    <name type="common">Pseudosphingobacterium domesticum</name>
    <dbReference type="NCBI Taxonomy" id="407022"/>
    <lineage>
        <taxon>Bacteria</taxon>
        <taxon>Pseudomonadati</taxon>
        <taxon>Bacteroidota</taxon>
        <taxon>Sphingobacteriia</taxon>
        <taxon>Sphingobacteriales</taxon>
        <taxon>Sphingobacteriaceae</taxon>
        <taxon>Olivibacter</taxon>
    </lineage>
</organism>